<evidence type="ECO:0000256" key="1">
    <source>
        <dbReference type="SAM" id="MobiDB-lite"/>
    </source>
</evidence>
<organism evidence="2 3">
    <name type="scientific">Trichechus manatus latirostris</name>
    <name type="common">Florida manatee</name>
    <dbReference type="NCBI Taxonomy" id="127582"/>
    <lineage>
        <taxon>Eukaryota</taxon>
        <taxon>Metazoa</taxon>
        <taxon>Chordata</taxon>
        <taxon>Craniata</taxon>
        <taxon>Vertebrata</taxon>
        <taxon>Euteleostomi</taxon>
        <taxon>Mammalia</taxon>
        <taxon>Eutheria</taxon>
        <taxon>Afrotheria</taxon>
        <taxon>Sirenia</taxon>
        <taxon>Trichechidae</taxon>
        <taxon>Trichechus</taxon>
    </lineage>
</organism>
<accession>A0A2Y9G1Y1</accession>
<dbReference type="AlphaFoldDB" id="A0A2Y9G1Y1"/>
<dbReference type="Proteomes" id="UP000248480">
    <property type="component" value="Unplaced"/>
</dbReference>
<feature type="compositionally biased region" description="Basic and acidic residues" evidence="1">
    <location>
        <begin position="231"/>
        <end position="278"/>
    </location>
</feature>
<dbReference type="GeneID" id="101356989"/>
<reference evidence="3" key="1">
    <citation type="submission" date="2025-08" db="UniProtKB">
        <authorList>
            <consortium name="RefSeq"/>
        </authorList>
    </citation>
    <scope>IDENTIFICATION</scope>
</reference>
<dbReference type="InParanoid" id="A0A2Y9G1Y1"/>
<dbReference type="STRING" id="127582.A0A2Y9G1Y1"/>
<feature type="compositionally biased region" description="Polar residues" evidence="1">
    <location>
        <begin position="313"/>
        <end position="323"/>
    </location>
</feature>
<name>A0A2Y9G1Y1_TRIMA</name>
<sequence>MATENSQTMLMFMGFIREVIGYSQPGQPQPRSRLGGDAQSQWPRGGGSGAMAEEAELAELSGESLGAQVKTQLPVGKMLARSRRRGTRSVLKVSQLLLQAIAEHQGLTLAALKRELGNAGYEVRRKSGRQSGETPRPEVKGTLLRVSGSDAAGYFRVWKNPKPKRRKIVRPRLEESSRSPRKAPPGPRSPRKRRPPRKAAKKAREVRRRSTKVALRMRRQRPRAKGQVRPRAKEEARPEVMEEGRPGTSKEMRPTTREAKRPSSKQREEKKQDSEKSVKRTIQKPSPVKTDRTSSGQAKTQDVKAARTKTSKSESPQTATENP</sequence>
<feature type="compositionally biased region" description="Basic residues" evidence="1">
    <location>
        <begin position="189"/>
        <end position="230"/>
    </location>
</feature>
<dbReference type="RefSeq" id="XP_012413353.2">
    <property type="nucleotide sequence ID" value="XM_012557899.2"/>
</dbReference>
<keyword evidence="2" id="KW-1185">Reference proteome</keyword>
<feature type="region of interest" description="Disordered" evidence="1">
    <location>
        <begin position="23"/>
        <end position="53"/>
    </location>
</feature>
<evidence type="ECO:0000313" key="2">
    <source>
        <dbReference type="Proteomes" id="UP000248480"/>
    </source>
</evidence>
<protein>
    <submittedName>
        <fullName evidence="3">Testis-specific H1 histone</fullName>
    </submittedName>
</protein>
<evidence type="ECO:0000313" key="3">
    <source>
        <dbReference type="RefSeq" id="XP_012413353.2"/>
    </source>
</evidence>
<feature type="region of interest" description="Disordered" evidence="1">
    <location>
        <begin position="123"/>
        <end position="145"/>
    </location>
</feature>
<feature type="region of interest" description="Disordered" evidence="1">
    <location>
        <begin position="162"/>
        <end position="323"/>
    </location>
</feature>
<gene>
    <name evidence="3" type="primary">LOC101356989</name>
</gene>
<proteinExistence type="predicted"/>
<dbReference type="KEGG" id="tmu:101356989"/>